<comment type="caution">
    <text evidence="1">The sequence shown here is derived from an EMBL/GenBank/DDBJ whole genome shotgun (WGS) entry which is preliminary data.</text>
</comment>
<organism evidence="1 2">
    <name type="scientific">Peronosclerospora sorghi</name>
    <dbReference type="NCBI Taxonomy" id="230839"/>
    <lineage>
        <taxon>Eukaryota</taxon>
        <taxon>Sar</taxon>
        <taxon>Stramenopiles</taxon>
        <taxon>Oomycota</taxon>
        <taxon>Peronosporomycetes</taxon>
        <taxon>Peronosporales</taxon>
        <taxon>Peronosporaceae</taxon>
        <taxon>Peronosclerospora</taxon>
    </lineage>
</organism>
<evidence type="ECO:0000313" key="2">
    <source>
        <dbReference type="Proteomes" id="UP001163321"/>
    </source>
</evidence>
<gene>
    <name evidence="1" type="ORF">PsorP6_002579</name>
</gene>
<name>A0ACC0WR53_9STRA</name>
<protein>
    <submittedName>
        <fullName evidence="1">Uncharacterized protein</fullName>
    </submittedName>
</protein>
<reference evidence="1 2" key="1">
    <citation type="journal article" date="2022" name="bioRxiv">
        <title>The genome of the oomycete Peronosclerospora sorghi, a cosmopolitan pathogen of maize and sorghum, is inflated with dispersed pseudogenes.</title>
        <authorList>
            <person name="Fletcher K."/>
            <person name="Martin F."/>
            <person name="Isakeit T."/>
            <person name="Cavanaugh K."/>
            <person name="Magill C."/>
            <person name="Michelmore R."/>
        </authorList>
    </citation>
    <scope>NUCLEOTIDE SEQUENCE [LARGE SCALE GENOMIC DNA]</scope>
    <source>
        <strain evidence="1">P6</strain>
    </source>
</reference>
<evidence type="ECO:0000313" key="1">
    <source>
        <dbReference type="EMBL" id="KAI9921339.1"/>
    </source>
</evidence>
<proteinExistence type="predicted"/>
<keyword evidence="2" id="KW-1185">Reference proteome</keyword>
<sequence length="101" mass="11259">MMKLEIRPGTVLMLAVMELEHHALSDMTIMGLITRNVGSSSFGRAGISRRNATTSEGCGIRLALPRTRNTELKLKLSKLEKRHEIVFALIYGYFNGLALQI</sequence>
<accession>A0ACC0WR53</accession>
<dbReference type="EMBL" id="CM047580">
    <property type="protein sequence ID" value="KAI9921339.1"/>
    <property type="molecule type" value="Genomic_DNA"/>
</dbReference>
<dbReference type="Proteomes" id="UP001163321">
    <property type="component" value="Chromosome 1"/>
</dbReference>